<dbReference type="AlphaFoldDB" id="A0A426Y245"/>
<gene>
    <name evidence="2" type="ORF">B296_00021023</name>
</gene>
<comment type="caution">
    <text evidence="2">The sequence shown here is derived from an EMBL/GenBank/DDBJ whole genome shotgun (WGS) entry which is preliminary data.</text>
</comment>
<organism evidence="2 3">
    <name type="scientific">Ensete ventricosum</name>
    <name type="common">Abyssinian banana</name>
    <name type="synonym">Musa ensete</name>
    <dbReference type="NCBI Taxonomy" id="4639"/>
    <lineage>
        <taxon>Eukaryota</taxon>
        <taxon>Viridiplantae</taxon>
        <taxon>Streptophyta</taxon>
        <taxon>Embryophyta</taxon>
        <taxon>Tracheophyta</taxon>
        <taxon>Spermatophyta</taxon>
        <taxon>Magnoliopsida</taxon>
        <taxon>Liliopsida</taxon>
        <taxon>Zingiberales</taxon>
        <taxon>Musaceae</taxon>
        <taxon>Ensete</taxon>
    </lineage>
</organism>
<dbReference type="Proteomes" id="UP000287651">
    <property type="component" value="Unassembled WGS sequence"/>
</dbReference>
<dbReference type="EMBL" id="AMZH03015577">
    <property type="protein sequence ID" value="RRT45835.1"/>
    <property type="molecule type" value="Genomic_DNA"/>
</dbReference>
<sequence>MALLDRVHDASRLMTIMDHRATNFQQEIEELKSGSGPKQVAAVEQQAIAIEQRVTDLQADNEKLMAQLVKATHRLELFNKELNDAWVDLSDTQRQLK</sequence>
<accession>A0A426Y245</accession>
<proteinExistence type="predicted"/>
<evidence type="ECO:0000256" key="1">
    <source>
        <dbReference type="SAM" id="Coils"/>
    </source>
</evidence>
<name>A0A426Y245_ENSVE</name>
<protein>
    <submittedName>
        <fullName evidence="2">Uncharacterized protein</fullName>
    </submittedName>
</protein>
<reference evidence="2 3" key="1">
    <citation type="journal article" date="2014" name="Agronomy (Basel)">
        <title>A Draft Genome Sequence for Ensete ventricosum, the Drought-Tolerant Tree Against Hunger.</title>
        <authorList>
            <person name="Harrison J."/>
            <person name="Moore K.A."/>
            <person name="Paszkiewicz K."/>
            <person name="Jones T."/>
            <person name="Grant M."/>
            <person name="Ambacheew D."/>
            <person name="Muzemil S."/>
            <person name="Studholme D.J."/>
        </authorList>
    </citation>
    <scope>NUCLEOTIDE SEQUENCE [LARGE SCALE GENOMIC DNA]</scope>
</reference>
<keyword evidence="1" id="KW-0175">Coiled coil</keyword>
<evidence type="ECO:0000313" key="2">
    <source>
        <dbReference type="EMBL" id="RRT45835.1"/>
    </source>
</evidence>
<feature type="coiled-coil region" evidence="1">
    <location>
        <begin position="40"/>
        <end position="81"/>
    </location>
</feature>
<evidence type="ECO:0000313" key="3">
    <source>
        <dbReference type="Proteomes" id="UP000287651"/>
    </source>
</evidence>